<keyword evidence="1" id="KW-0812">Transmembrane</keyword>
<accession>A0A9P4NQE1</accession>
<feature type="signal peptide" evidence="2">
    <location>
        <begin position="1"/>
        <end position="28"/>
    </location>
</feature>
<dbReference type="EMBL" id="MU007041">
    <property type="protein sequence ID" value="KAF2430150.1"/>
    <property type="molecule type" value="Genomic_DNA"/>
</dbReference>
<sequence length="135" mass="15979">MSQRRYNPKPWPAMFTLGLLSLVLPALGISQAWTNEKSKAPLFIYSFSSCISFLSYGYDKYRATNRRWRLRENLLHLIDLLGGWPGGFAAQYYFRHKTRKPSFQLTFWFTVAIHQYFIFSRLFPAPSQHFERLDS</sequence>
<dbReference type="Pfam" id="PF06961">
    <property type="entry name" value="DUF1294"/>
    <property type="match status" value="1"/>
</dbReference>
<dbReference type="OrthoDB" id="10259680at2759"/>
<evidence type="ECO:0000313" key="3">
    <source>
        <dbReference type="EMBL" id="KAF2430150.1"/>
    </source>
</evidence>
<organism evidence="3 4">
    <name type="scientific">Tothia fuscella</name>
    <dbReference type="NCBI Taxonomy" id="1048955"/>
    <lineage>
        <taxon>Eukaryota</taxon>
        <taxon>Fungi</taxon>
        <taxon>Dikarya</taxon>
        <taxon>Ascomycota</taxon>
        <taxon>Pezizomycotina</taxon>
        <taxon>Dothideomycetes</taxon>
        <taxon>Pleosporomycetidae</taxon>
        <taxon>Venturiales</taxon>
        <taxon>Cylindrosympodiaceae</taxon>
        <taxon>Tothia</taxon>
    </lineage>
</organism>
<evidence type="ECO:0000256" key="1">
    <source>
        <dbReference type="SAM" id="Phobius"/>
    </source>
</evidence>
<feature type="chain" id="PRO_5040475774" evidence="2">
    <location>
        <begin position="29"/>
        <end position="135"/>
    </location>
</feature>
<feature type="transmembrane region" description="Helical" evidence="1">
    <location>
        <begin position="42"/>
        <end position="61"/>
    </location>
</feature>
<comment type="caution">
    <text evidence="3">The sequence shown here is derived from an EMBL/GenBank/DDBJ whole genome shotgun (WGS) entry which is preliminary data.</text>
</comment>
<evidence type="ECO:0000256" key="2">
    <source>
        <dbReference type="SAM" id="SignalP"/>
    </source>
</evidence>
<keyword evidence="4" id="KW-1185">Reference proteome</keyword>
<feature type="transmembrane region" description="Helical" evidence="1">
    <location>
        <begin position="105"/>
        <end position="123"/>
    </location>
</feature>
<keyword evidence="1" id="KW-1133">Transmembrane helix</keyword>
<evidence type="ECO:0000313" key="4">
    <source>
        <dbReference type="Proteomes" id="UP000800235"/>
    </source>
</evidence>
<gene>
    <name evidence="3" type="ORF">EJ08DRAFT_589610</name>
</gene>
<dbReference type="Proteomes" id="UP000800235">
    <property type="component" value="Unassembled WGS sequence"/>
</dbReference>
<proteinExistence type="predicted"/>
<keyword evidence="2" id="KW-0732">Signal</keyword>
<reference evidence="3" key="1">
    <citation type="journal article" date="2020" name="Stud. Mycol.">
        <title>101 Dothideomycetes genomes: a test case for predicting lifestyles and emergence of pathogens.</title>
        <authorList>
            <person name="Haridas S."/>
            <person name="Albert R."/>
            <person name="Binder M."/>
            <person name="Bloem J."/>
            <person name="Labutti K."/>
            <person name="Salamov A."/>
            <person name="Andreopoulos B."/>
            <person name="Baker S."/>
            <person name="Barry K."/>
            <person name="Bills G."/>
            <person name="Bluhm B."/>
            <person name="Cannon C."/>
            <person name="Castanera R."/>
            <person name="Culley D."/>
            <person name="Daum C."/>
            <person name="Ezra D."/>
            <person name="Gonzalez J."/>
            <person name="Henrissat B."/>
            <person name="Kuo A."/>
            <person name="Liang C."/>
            <person name="Lipzen A."/>
            <person name="Lutzoni F."/>
            <person name="Magnuson J."/>
            <person name="Mondo S."/>
            <person name="Nolan M."/>
            <person name="Ohm R."/>
            <person name="Pangilinan J."/>
            <person name="Park H.-J."/>
            <person name="Ramirez L."/>
            <person name="Alfaro M."/>
            <person name="Sun H."/>
            <person name="Tritt A."/>
            <person name="Yoshinaga Y."/>
            <person name="Zwiers L.-H."/>
            <person name="Turgeon B."/>
            <person name="Goodwin S."/>
            <person name="Spatafora J."/>
            <person name="Crous P."/>
            <person name="Grigoriev I."/>
        </authorList>
    </citation>
    <scope>NUCLEOTIDE SEQUENCE</scope>
    <source>
        <strain evidence="3">CBS 130266</strain>
    </source>
</reference>
<dbReference type="AlphaFoldDB" id="A0A9P4NQE1"/>
<name>A0A9P4NQE1_9PEZI</name>
<keyword evidence="1" id="KW-0472">Membrane</keyword>
<protein>
    <submittedName>
        <fullName evidence="3">DUF1294-domain-containing protein</fullName>
    </submittedName>
</protein>
<dbReference type="InterPro" id="IPR010718">
    <property type="entry name" value="DUF1294"/>
</dbReference>